<reference evidence="1 2" key="1">
    <citation type="journal article" date="2021" name="Hortic Res">
        <title>High-quality reference genome and annotation aids understanding of berry development for evergreen blueberry (Vaccinium darrowii).</title>
        <authorList>
            <person name="Yu J."/>
            <person name="Hulse-Kemp A.M."/>
            <person name="Babiker E."/>
            <person name="Staton M."/>
        </authorList>
    </citation>
    <scope>NUCLEOTIDE SEQUENCE [LARGE SCALE GENOMIC DNA]</scope>
    <source>
        <strain evidence="2">cv. NJ 8807/NJ 8810</strain>
        <tissue evidence="1">Young leaf</tissue>
    </source>
</reference>
<dbReference type="Proteomes" id="UP000828048">
    <property type="component" value="Chromosome 5"/>
</dbReference>
<dbReference type="EMBL" id="CM037155">
    <property type="protein sequence ID" value="KAH7846659.1"/>
    <property type="molecule type" value="Genomic_DNA"/>
</dbReference>
<name>A0ACB7Y0E2_9ERIC</name>
<protein>
    <submittedName>
        <fullName evidence="1">Uncharacterized protein</fullName>
    </submittedName>
</protein>
<gene>
    <name evidence="1" type="ORF">Vadar_016602</name>
</gene>
<comment type="caution">
    <text evidence="1">The sequence shown here is derived from an EMBL/GenBank/DDBJ whole genome shotgun (WGS) entry which is preliminary data.</text>
</comment>
<evidence type="ECO:0000313" key="2">
    <source>
        <dbReference type="Proteomes" id="UP000828048"/>
    </source>
</evidence>
<evidence type="ECO:0000313" key="1">
    <source>
        <dbReference type="EMBL" id="KAH7846659.1"/>
    </source>
</evidence>
<sequence>MAKVFILCLVTTLMIISSLPNTVIASGDHDQNLDGQVPTRSVCHGTIAECLADSDEEFGLDSEASRRILVGNIPYLSYDALSADKVFCSKPGVSYYNCQTGAQRNLYDRGCSTLTRCRR</sequence>
<proteinExistence type="predicted"/>
<keyword evidence="2" id="KW-1185">Reference proteome</keyword>
<accession>A0ACB7Y0E2</accession>
<organism evidence="1 2">
    <name type="scientific">Vaccinium darrowii</name>
    <dbReference type="NCBI Taxonomy" id="229202"/>
    <lineage>
        <taxon>Eukaryota</taxon>
        <taxon>Viridiplantae</taxon>
        <taxon>Streptophyta</taxon>
        <taxon>Embryophyta</taxon>
        <taxon>Tracheophyta</taxon>
        <taxon>Spermatophyta</taxon>
        <taxon>Magnoliopsida</taxon>
        <taxon>eudicotyledons</taxon>
        <taxon>Gunneridae</taxon>
        <taxon>Pentapetalae</taxon>
        <taxon>asterids</taxon>
        <taxon>Ericales</taxon>
        <taxon>Ericaceae</taxon>
        <taxon>Vaccinioideae</taxon>
        <taxon>Vaccinieae</taxon>
        <taxon>Vaccinium</taxon>
    </lineage>
</organism>